<gene>
    <name evidence="1" type="ORF">TH606_09210</name>
</gene>
<dbReference type="RefSeq" id="WP_068543178.1">
    <property type="nucleotide sequence ID" value="NZ_LSFI01000045.1"/>
</dbReference>
<evidence type="ECO:0000313" key="1">
    <source>
        <dbReference type="EMBL" id="OAG26996.1"/>
    </source>
</evidence>
<dbReference type="Gene3D" id="3.10.450.620">
    <property type="entry name" value="JHP933, nucleotidyltransferase-like core domain"/>
    <property type="match status" value="1"/>
</dbReference>
<keyword evidence="2" id="KW-1185">Reference proteome</keyword>
<name>A0A177E5K2_9BACT</name>
<dbReference type="InterPro" id="IPR014942">
    <property type="entry name" value="AbiEii"/>
</dbReference>
<dbReference type="AlphaFoldDB" id="A0A177E5K2"/>
<protein>
    <recommendedName>
        <fullName evidence="3">Nucleotidyltransferase</fullName>
    </recommendedName>
</protein>
<dbReference type="EMBL" id="LSFI01000045">
    <property type="protein sequence ID" value="OAG26996.1"/>
    <property type="molecule type" value="Genomic_DNA"/>
</dbReference>
<reference evidence="1 2" key="1">
    <citation type="submission" date="2016-02" db="EMBL/GenBank/DDBJ databases">
        <title>Draft genome sequence of Thermodesulfatator sp. S606.</title>
        <authorList>
            <person name="Lai Q."/>
            <person name="Cao J."/>
            <person name="Dupont S."/>
            <person name="Shao Z."/>
            <person name="Jebbar M."/>
            <person name="Alain K."/>
        </authorList>
    </citation>
    <scope>NUCLEOTIDE SEQUENCE [LARGE SCALE GENOMIC DNA]</scope>
    <source>
        <strain evidence="1 2">S606</strain>
    </source>
</reference>
<sequence>MKKLSKEQRKVLELLAKSGVFKSFYLTGGTALTFKYDHRLSEDLDFFTLPPFAEDNFPAEELLSKWSEWGEVETVSKGTIQGTIDGVLVSFFSYPYPLIKGVEYFNLNNALISVSSDEDLIATKAIAILQRGQKKDFFDFYFLMLKHEWKISHVIEFCRCKYITFKNLEKNLLKALTYFEDAERQEVLISKDEKLSESEWLKIKQYFEKLVFNYCRA</sequence>
<comment type="caution">
    <text evidence="1">The sequence shown here is derived from an EMBL/GenBank/DDBJ whole genome shotgun (WGS) entry which is preliminary data.</text>
</comment>
<dbReference type="OrthoDB" id="9796281at2"/>
<dbReference type="Pfam" id="PF08843">
    <property type="entry name" value="AbiEii"/>
    <property type="match status" value="2"/>
</dbReference>
<dbReference type="Proteomes" id="UP000076964">
    <property type="component" value="Unassembled WGS sequence"/>
</dbReference>
<dbReference type="STRING" id="1795632.TH606_09210"/>
<evidence type="ECO:0000313" key="2">
    <source>
        <dbReference type="Proteomes" id="UP000076964"/>
    </source>
</evidence>
<organism evidence="1 2">
    <name type="scientific">Thermodesulfatator autotrophicus</name>
    <dbReference type="NCBI Taxonomy" id="1795632"/>
    <lineage>
        <taxon>Bacteria</taxon>
        <taxon>Pseudomonadati</taxon>
        <taxon>Thermodesulfobacteriota</taxon>
        <taxon>Thermodesulfobacteria</taxon>
        <taxon>Thermodesulfobacteriales</taxon>
        <taxon>Thermodesulfatatoraceae</taxon>
        <taxon>Thermodesulfatator</taxon>
    </lineage>
</organism>
<evidence type="ECO:0008006" key="3">
    <source>
        <dbReference type="Google" id="ProtNLM"/>
    </source>
</evidence>
<proteinExistence type="predicted"/>
<accession>A0A177E5K2</accession>